<dbReference type="PANTHER" id="PTHR45786">
    <property type="entry name" value="DNA BINDING PROTEIN-LIKE"/>
    <property type="match status" value="1"/>
</dbReference>
<feature type="region of interest" description="Disordered" evidence="1">
    <location>
        <begin position="309"/>
        <end position="350"/>
    </location>
</feature>
<feature type="compositionally biased region" description="Basic and acidic residues" evidence="1">
    <location>
        <begin position="217"/>
        <end position="278"/>
    </location>
</feature>
<keyword evidence="4" id="KW-1185">Reference proteome</keyword>
<proteinExistence type="predicted"/>
<dbReference type="PANTHER" id="PTHR45786:SF74">
    <property type="entry name" value="ATP-DEPENDENT DNA HELICASE"/>
    <property type="match status" value="1"/>
</dbReference>
<feature type="region of interest" description="Disordered" evidence="1">
    <location>
        <begin position="16"/>
        <end position="49"/>
    </location>
</feature>
<dbReference type="EMBL" id="QXFT01003704">
    <property type="protein sequence ID" value="KAE9283341.1"/>
    <property type="molecule type" value="Genomic_DNA"/>
</dbReference>
<reference evidence="3 4" key="1">
    <citation type="submission" date="2018-08" db="EMBL/GenBank/DDBJ databases">
        <title>Genomic investigation of the strawberry pathogen Phytophthora fragariae indicates pathogenicity is determined by transcriptional variation in three key races.</title>
        <authorList>
            <person name="Adams T.M."/>
            <person name="Armitage A.D."/>
            <person name="Sobczyk M.K."/>
            <person name="Bates H.J."/>
            <person name="Dunwell J.M."/>
            <person name="Nellist C.F."/>
            <person name="Harrison R.J."/>
        </authorList>
    </citation>
    <scope>NUCLEOTIDE SEQUENCE [LARGE SCALE GENOMIC DNA]</scope>
    <source>
        <strain evidence="3 4">SCRP333</strain>
    </source>
</reference>
<feature type="compositionally biased region" description="Basic and acidic residues" evidence="1">
    <location>
        <begin position="150"/>
        <end position="184"/>
    </location>
</feature>
<dbReference type="AlphaFoldDB" id="A0A6A4C3H5"/>
<evidence type="ECO:0000313" key="3">
    <source>
        <dbReference type="EMBL" id="KAE9283341.1"/>
    </source>
</evidence>
<organism evidence="3 4">
    <name type="scientific">Phytophthora rubi</name>
    <dbReference type="NCBI Taxonomy" id="129364"/>
    <lineage>
        <taxon>Eukaryota</taxon>
        <taxon>Sar</taxon>
        <taxon>Stramenopiles</taxon>
        <taxon>Oomycota</taxon>
        <taxon>Peronosporomycetes</taxon>
        <taxon>Peronosporales</taxon>
        <taxon>Peronosporaceae</taxon>
        <taxon>Phytophthora</taxon>
    </lineage>
</organism>
<dbReference type="Proteomes" id="UP000434957">
    <property type="component" value="Unassembled WGS sequence"/>
</dbReference>
<comment type="caution">
    <text evidence="3">The sequence shown here is derived from an EMBL/GenBank/DDBJ whole genome shotgun (WGS) entry which is preliminary data.</text>
</comment>
<accession>A0A6A4C3H5</accession>
<name>A0A6A4C3H5_9STRA</name>
<feature type="compositionally biased region" description="Basic and acidic residues" evidence="1">
    <location>
        <begin position="194"/>
        <end position="205"/>
    </location>
</feature>
<feature type="compositionally biased region" description="Basic and acidic residues" evidence="1">
    <location>
        <begin position="286"/>
        <end position="295"/>
    </location>
</feature>
<feature type="domain" description="Helitron helicase-like" evidence="2">
    <location>
        <begin position="628"/>
        <end position="840"/>
    </location>
</feature>
<evidence type="ECO:0000256" key="1">
    <source>
        <dbReference type="SAM" id="MobiDB-lite"/>
    </source>
</evidence>
<dbReference type="InterPro" id="IPR025476">
    <property type="entry name" value="Helitron_helicase-like"/>
</dbReference>
<dbReference type="Pfam" id="PF14214">
    <property type="entry name" value="Helitron_like_N"/>
    <property type="match status" value="1"/>
</dbReference>
<protein>
    <recommendedName>
        <fullName evidence="2">Helitron helicase-like domain-containing protein</fullName>
    </recommendedName>
</protein>
<feature type="region of interest" description="Disordered" evidence="1">
    <location>
        <begin position="133"/>
        <end position="295"/>
    </location>
</feature>
<feature type="compositionally biased region" description="Basic and acidic residues" evidence="1">
    <location>
        <begin position="309"/>
        <end position="324"/>
    </location>
</feature>
<sequence length="896" mass="103376">MAPKRKRTRREIEEALLQNARVNATPAGPEDASDRKKRRKRRNYHKRNLDKEFSALNIDAADADVPTANVREVVTTEGATVEQEGKQEDDDPAAHQRRYAAADVEGQRTTESEAVSTATPILGLHDRAAALRARDAERARVRRANMSASQKERTKAKNKERARASRARRTEEQRIAIREIERLRKQQRRARQTPAERETRREHNRIQQQVRRAAQTDAERRDVQQQNRVREAARRADQTDTERETIRQVNRERDAASRAAQTDEQRAASQVFDRERHASLRASQTEGERAASRALDRERHAIVRALQTEEERSATQAVHREQHATRRAALTEGEVEARREQERIRRKSVKRCHGHVNHENFRASMVTGENVVNGRHRLPPTVVCPLCQAWKWPDESDFMCCMKGRVRLHPLQPAPGRLLELYGDSEFRRHVRAYNQAFAFTSIGASSSDSTFRAVDQDQDVAGQHGVYSYRIQGAMGHYLGSMLPYVDPATGERTSPKFAQIYIVDPDMQARAQRRKGIYADLDNVALKDIEDMMERCNPFAQQFLNFGEKLREDLANGVDVMDIQYRLHAKPSQDHQLLRLFETDEKYDPLQYPLLFPHGDLGWTHTLTYADGAVYRNKRKMALREHTAYRLFQKVGDQSALHQGGRLFQQWVVDQRAKCEQEQLRWVATHQKEIRANQYHGVEDALLNENTINLDEGEGLLSEYDRTRGELVHPDRQQREDHFLRQIGKRVILPDSHVGGPRFMYKAYQDSMAIVREYGKPNDFVTMTCNPKWEEIEEKIADPLQSAQDRPDIVARVWQQKLKALLKDLDEGVLGRLLARIYVVEFQKRGLPHAHILIILEDEDKPRTREIIDKLVSTELPDKNVNPDFFDTVMTCMMHGQASLKVGVPAFPIK</sequence>
<evidence type="ECO:0000313" key="4">
    <source>
        <dbReference type="Proteomes" id="UP000434957"/>
    </source>
</evidence>
<feature type="compositionally biased region" description="Basic residues" evidence="1">
    <location>
        <begin position="35"/>
        <end position="46"/>
    </location>
</feature>
<feature type="region of interest" description="Disordered" evidence="1">
    <location>
        <begin position="76"/>
        <end position="95"/>
    </location>
</feature>
<evidence type="ECO:0000259" key="2">
    <source>
        <dbReference type="Pfam" id="PF14214"/>
    </source>
</evidence>
<gene>
    <name evidence="3" type="ORF">PR003_g27150</name>
</gene>